<dbReference type="EMBL" id="CP002736">
    <property type="protein sequence ID" value="AEF93582.1"/>
    <property type="molecule type" value="Genomic_DNA"/>
</dbReference>
<dbReference type="PROSITE" id="PS51257">
    <property type="entry name" value="PROKAR_LIPOPROTEIN"/>
    <property type="match status" value="1"/>
</dbReference>
<dbReference type="Gene3D" id="3.50.50.60">
    <property type="entry name" value="FAD/NAD(P)-binding domain"/>
    <property type="match status" value="1"/>
</dbReference>
<organism evidence="1 2">
    <name type="scientific">Desulfotomaculum nigrificans (strain DSM 14880 / VKM B-2319 / CO-1-SRB)</name>
    <name type="common">Desulfotomaculum carboxydivorans</name>
    <dbReference type="NCBI Taxonomy" id="868595"/>
    <lineage>
        <taxon>Bacteria</taxon>
        <taxon>Bacillati</taxon>
        <taxon>Bacillota</taxon>
        <taxon>Clostridia</taxon>
        <taxon>Eubacteriales</taxon>
        <taxon>Desulfotomaculaceae</taxon>
        <taxon>Desulfotomaculum</taxon>
    </lineage>
</organism>
<sequence>MRVAIIGAGISGLACAHELEQLGIFPDVFEERSRSGELFSHVGGLLQLLNRPVHDQLEWLAKDYNIKIKPLATWRKITMHSPKVTRVVTSPRFGYFVERGQGEKSLESQLSRSLKTRIHYNCRANYSELAREYDYVVVATGNREVAASLGIWKNIFTTLVRGAMVLGNFNPEELIMWVNNDYALGAYAYLTPFSPTRASLVLVHANAKKEEMERHWETFLKKEKLDKLHINENFLLSHVAGTVYPHQVDNIILVGAAGGFMESFLGFGTVSCLRSGVLAARAIAKHQPYGKIVKHLDQEMRRSVRLREIINTMRNDDYDRLITFGTLPVVKQIIYRTNFPILKYAGDILELVRVDWTQKSILPPTPGNPNK</sequence>
<dbReference type="AlphaFoldDB" id="F6B8L0"/>
<gene>
    <name evidence="1" type="ordered locus">Desca_0697</name>
</gene>
<protein>
    <submittedName>
        <fullName evidence="1">FAD dependent oxidoreductase</fullName>
    </submittedName>
</protein>
<dbReference type="RefSeq" id="WP_013809793.1">
    <property type="nucleotide sequence ID" value="NC_015565.1"/>
</dbReference>
<evidence type="ECO:0000313" key="1">
    <source>
        <dbReference type="EMBL" id="AEF93582.1"/>
    </source>
</evidence>
<name>F6B8L0_DESCC</name>
<accession>F6B8L0</accession>
<dbReference type="PANTHER" id="PTHR42685:SF18">
    <property type="entry name" value="DIGERANYLGERANYLGLYCEROPHOSPHOLIPID REDUCTASE"/>
    <property type="match status" value="1"/>
</dbReference>
<dbReference type="InterPro" id="IPR050407">
    <property type="entry name" value="Geranylgeranyl_reductase"/>
</dbReference>
<proteinExistence type="predicted"/>
<evidence type="ECO:0000313" key="2">
    <source>
        <dbReference type="Proteomes" id="UP000009226"/>
    </source>
</evidence>
<dbReference type="STRING" id="868595.Desca_0697"/>
<dbReference type="SUPFAM" id="SSF51905">
    <property type="entry name" value="FAD/NAD(P)-binding domain"/>
    <property type="match status" value="1"/>
</dbReference>
<dbReference type="Proteomes" id="UP000009226">
    <property type="component" value="Chromosome"/>
</dbReference>
<keyword evidence="2" id="KW-1185">Reference proteome</keyword>
<dbReference type="HOGENOM" id="CLU_066400_0_0_9"/>
<dbReference type="InterPro" id="IPR036188">
    <property type="entry name" value="FAD/NAD-bd_sf"/>
</dbReference>
<dbReference type="PRINTS" id="PR00420">
    <property type="entry name" value="RNGMNOXGNASE"/>
</dbReference>
<dbReference type="KEGG" id="dca:Desca_0697"/>
<dbReference type="PANTHER" id="PTHR42685">
    <property type="entry name" value="GERANYLGERANYL DIPHOSPHATE REDUCTASE"/>
    <property type="match status" value="1"/>
</dbReference>
<reference evidence="1 2" key="1">
    <citation type="submission" date="2011-05" db="EMBL/GenBank/DDBJ databases">
        <title>Complete sequence of Desulfotomaculum carboxydivorans CO-1-SRB.</title>
        <authorList>
            <consortium name="US DOE Joint Genome Institute"/>
            <person name="Lucas S."/>
            <person name="Han J."/>
            <person name="Lapidus A."/>
            <person name="Cheng J.-F."/>
            <person name="Goodwin L."/>
            <person name="Pitluck S."/>
            <person name="Peters L."/>
            <person name="Mikhailova N."/>
            <person name="Lu M."/>
            <person name="Han C."/>
            <person name="Tapia R."/>
            <person name="Land M."/>
            <person name="Hauser L."/>
            <person name="Kyrpides N."/>
            <person name="Ivanova N."/>
            <person name="Pagani I."/>
            <person name="Stams A."/>
            <person name="Plugge C."/>
            <person name="Muyzer G."/>
            <person name="Kuever J."/>
            <person name="Parshina S."/>
            <person name="Ivanova A."/>
            <person name="Nazina T."/>
            <person name="Woyke T."/>
        </authorList>
    </citation>
    <scope>NUCLEOTIDE SEQUENCE [LARGE SCALE GENOMIC DNA]</scope>
    <source>
        <strain evidence="2">DSM 14880 / VKM B-2319 / CO-1-SRB</strain>
    </source>
</reference>
<dbReference type="Pfam" id="PF13450">
    <property type="entry name" value="NAD_binding_8"/>
    <property type="match status" value="1"/>
</dbReference>
<dbReference type="eggNOG" id="COG0644">
    <property type="taxonomic scope" value="Bacteria"/>
</dbReference>